<evidence type="ECO:0000259" key="9">
    <source>
        <dbReference type="PROSITE" id="PS51767"/>
    </source>
</evidence>
<evidence type="ECO:0000256" key="8">
    <source>
        <dbReference type="SAM" id="SignalP"/>
    </source>
</evidence>
<comment type="similarity">
    <text evidence="1 7">Belongs to the peptidase A1 family.</text>
</comment>
<dbReference type="PROSITE" id="PS00141">
    <property type="entry name" value="ASP_PROTEASE"/>
    <property type="match status" value="1"/>
</dbReference>
<dbReference type="EMBL" id="LSRQ01003888">
    <property type="protein sequence ID" value="OAY70484.1"/>
    <property type="molecule type" value="Genomic_DNA"/>
</dbReference>
<keyword evidence="2 7" id="KW-0645">Protease</keyword>
<dbReference type="InterPro" id="IPR021109">
    <property type="entry name" value="Peptidase_aspartic_dom_sf"/>
</dbReference>
<dbReference type="InterPro" id="IPR001461">
    <property type="entry name" value="Aspartic_peptidase_A1"/>
</dbReference>
<keyword evidence="4 7" id="KW-0378">Hydrolase</keyword>
<dbReference type="AlphaFoldDB" id="A0A199V0B0"/>
<proteinExistence type="inferred from homology"/>
<name>A0A199V0B0_ANACO</name>
<keyword evidence="8" id="KW-0732">Signal</keyword>
<evidence type="ECO:0000313" key="11">
    <source>
        <dbReference type="Proteomes" id="UP000092600"/>
    </source>
</evidence>
<protein>
    <submittedName>
        <fullName evidence="10">Aspartic proteinase nepenthesin-1</fullName>
    </submittedName>
</protein>
<dbReference type="InterPro" id="IPR051708">
    <property type="entry name" value="Plant_Aspart_Prot_A1"/>
</dbReference>
<dbReference type="Gramene" id="Aco014479.1.mrna1">
    <property type="protein sequence ID" value="Aco014479.1.mrna1"/>
    <property type="gene ID" value="Aco014479.1.path1"/>
</dbReference>
<dbReference type="Pfam" id="PF14541">
    <property type="entry name" value="TAXi_C"/>
    <property type="match status" value="2"/>
</dbReference>
<dbReference type="GO" id="GO:0004190">
    <property type="term" value="F:aspartic-type endopeptidase activity"/>
    <property type="evidence" value="ECO:0007669"/>
    <property type="project" value="UniProtKB-KW"/>
</dbReference>
<gene>
    <name evidence="10" type="ORF">ACMD2_05388</name>
</gene>
<accession>A0A199V0B0</accession>
<dbReference type="PROSITE" id="PS51767">
    <property type="entry name" value="PEPTIDASE_A1"/>
    <property type="match status" value="2"/>
</dbReference>
<comment type="caution">
    <text evidence="10">The sequence shown here is derived from an EMBL/GenBank/DDBJ whole genome shotgun (WGS) entry which is preliminary data.</text>
</comment>
<dbReference type="SUPFAM" id="SSF50630">
    <property type="entry name" value="Acid proteases"/>
    <property type="match status" value="2"/>
</dbReference>
<feature type="active site" evidence="6">
    <location>
        <position position="519"/>
    </location>
</feature>
<feature type="signal peptide" evidence="8">
    <location>
        <begin position="1"/>
        <end position="20"/>
    </location>
</feature>
<evidence type="ECO:0000256" key="4">
    <source>
        <dbReference type="ARBA" id="ARBA00022801"/>
    </source>
</evidence>
<dbReference type="InterPro" id="IPR034161">
    <property type="entry name" value="Pepsin-like_plant"/>
</dbReference>
<sequence>MTQMLLILILFSTFSPFCSPFDGARVEIYRIGSKGEVTGAELVRRELQRDRIRLACFSANAAANVRVPVPVHGAVGEYLIDLSIGTPPVTYTGIADTGSDLVWLMCQPCDLCSDFLTPTYNSSESSTFTVPPCDSPLCENLFVENSQASCYLGNCHYDFGYGDIYTQTYTSATGVLATETFTFQSSDPVAVPNIGLGCGNASTMYFFNSSGIVGLGRGNLSLISQLGVGKFSYCLTSFVDTTSASPLFLGSLASLNSSATLSTPFVSNPNPNNTYYYLSLKGISLGSTLVSIPSTAFALKPDGSGGLIIDSGTTLTLLVDEAYQPVTQAIESVVNLPIDDGSDIGYDLCYTLEAGSSPPQMPSMTFHFDGADMDLPAENYMRPIPDLDLWCLAMASSSDVSVFGNFMQQNMHILYDLDNELMAQIVLLKVHLILLFATLTSSTFTGVRLELTHVDSDKGGLTKSELLQRAAGQDQLRRRSLVEKLSSTDITAPVTFASVSYYITLTIGTPPLPTTLFVDTGSDLIWTQCVSCTECVPQSTPLYDPSKSSTFAKLSCNGTLCRALPNFSCSPDCKYSYTYGDGGSTQGFLATETFGFGPTNPVSLPSIGFGCGVVNIGPLGLEKFSYCFTSYGKFTPTPLLLGSSAHLTGSGIQNVTFVKNPSTIPFSTFYYLPLQGITVGGTLLSILKTAFQLQPDGTGGMIIDSGSTLTSLIDVAYQAVKRAFVSQVNLPMVLDGPMDLCFLVPPSVRAISVPKLIFHFDRADLPLPLENYIFLDRQRGLLCLVMGSTKGISIFGNYQQQNMHILYDLANGVLSFQPTQCDML</sequence>
<dbReference type="GO" id="GO:0005576">
    <property type="term" value="C:extracellular region"/>
    <property type="evidence" value="ECO:0007669"/>
    <property type="project" value="TreeGrafter"/>
</dbReference>
<evidence type="ECO:0000256" key="2">
    <source>
        <dbReference type="ARBA" id="ARBA00022670"/>
    </source>
</evidence>
<keyword evidence="5" id="KW-0325">Glycoprotein</keyword>
<keyword evidence="3 7" id="KW-0064">Aspartyl protease</keyword>
<feature type="chain" id="PRO_5008285583" evidence="8">
    <location>
        <begin position="21"/>
        <end position="824"/>
    </location>
</feature>
<dbReference type="InterPro" id="IPR033121">
    <property type="entry name" value="PEPTIDASE_A1"/>
</dbReference>
<dbReference type="GO" id="GO:0006508">
    <property type="term" value="P:proteolysis"/>
    <property type="evidence" value="ECO:0007669"/>
    <property type="project" value="UniProtKB-KW"/>
</dbReference>
<dbReference type="Proteomes" id="UP000092600">
    <property type="component" value="Unassembled WGS sequence"/>
</dbReference>
<dbReference type="InterPro" id="IPR032861">
    <property type="entry name" value="TAXi_N"/>
</dbReference>
<dbReference type="Pfam" id="PF14543">
    <property type="entry name" value="TAXi_N"/>
    <property type="match status" value="2"/>
</dbReference>
<evidence type="ECO:0000256" key="7">
    <source>
        <dbReference type="RuleBase" id="RU000454"/>
    </source>
</evidence>
<evidence type="ECO:0000256" key="3">
    <source>
        <dbReference type="ARBA" id="ARBA00022750"/>
    </source>
</evidence>
<dbReference type="InterPro" id="IPR001969">
    <property type="entry name" value="Aspartic_peptidase_AS"/>
</dbReference>
<dbReference type="PANTHER" id="PTHR47967">
    <property type="entry name" value="OS07G0603500 PROTEIN-RELATED"/>
    <property type="match status" value="1"/>
</dbReference>
<evidence type="ECO:0000313" key="10">
    <source>
        <dbReference type="EMBL" id="OAY70484.1"/>
    </source>
</evidence>
<evidence type="ECO:0000256" key="6">
    <source>
        <dbReference type="PIRSR" id="PIRSR601461-1"/>
    </source>
</evidence>
<feature type="domain" description="Peptidase A1" evidence="9">
    <location>
        <begin position="501"/>
        <end position="817"/>
    </location>
</feature>
<dbReference type="PANTHER" id="PTHR47967:SF45">
    <property type="entry name" value="OS07G0533800 PROTEIN"/>
    <property type="match status" value="1"/>
</dbReference>
<dbReference type="CDD" id="cd05476">
    <property type="entry name" value="pepsin_A_like_plant"/>
    <property type="match status" value="2"/>
</dbReference>
<dbReference type="FunFam" id="2.40.70.10:FF:000033">
    <property type="entry name" value="Aspartyl protease family protein"/>
    <property type="match status" value="2"/>
</dbReference>
<evidence type="ECO:0000256" key="5">
    <source>
        <dbReference type="ARBA" id="ARBA00023180"/>
    </source>
</evidence>
<dbReference type="Gene3D" id="2.40.70.10">
    <property type="entry name" value="Acid Proteases"/>
    <property type="match status" value="4"/>
</dbReference>
<feature type="domain" description="Peptidase A1" evidence="9">
    <location>
        <begin position="78"/>
        <end position="425"/>
    </location>
</feature>
<organism evidence="10 11">
    <name type="scientific">Ananas comosus</name>
    <name type="common">Pineapple</name>
    <name type="synonym">Ananas ananas</name>
    <dbReference type="NCBI Taxonomy" id="4615"/>
    <lineage>
        <taxon>Eukaryota</taxon>
        <taxon>Viridiplantae</taxon>
        <taxon>Streptophyta</taxon>
        <taxon>Embryophyta</taxon>
        <taxon>Tracheophyta</taxon>
        <taxon>Spermatophyta</taxon>
        <taxon>Magnoliopsida</taxon>
        <taxon>Liliopsida</taxon>
        <taxon>Poales</taxon>
        <taxon>Bromeliaceae</taxon>
        <taxon>Bromelioideae</taxon>
        <taxon>Ananas</taxon>
    </lineage>
</organism>
<evidence type="ECO:0000256" key="1">
    <source>
        <dbReference type="ARBA" id="ARBA00007447"/>
    </source>
</evidence>
<reference evidence="10 11" key="1">
    <citation type="journal article" date="2016" name="DNA Res.">
        <title>The draft genome of MD-2 pineapple using hybrid error correction of long reads.</title>
        <authorList>
            <person name="Redwan R.M."/>
            <person name="Saidin A."/>
            <person name="Kumar S.V."/>
        </authorList>
    </citation>
    <scope>NUCLEOTIDE SEQUENCE [LARGE SCALE GENOMIC DNA]</scope>
    <source>
        <strain evidence="11">cv. MD2</strain>
        <tissue evidence="10">Leaf</tissue>
    </source>
</reference>
<dbReference type="InterPro" id="IPR032799">
    <property type="entry name" value="TAXi_C"/>
</dbReference>
<feature type="active site" evidence="6">
    <location>
        <position position="704"/>
    </location>
</feature>
<dbReference type="PRINTS" id="PR00792">
    <property type="entry name" value="PEPSIN"/>
</dbReference>